<organism evidence="2 3">
    <name type="scientific">Homarus americanus</name>
    <name type="common">American lobster</name>
    <dbReference type="NCBI Taxonomy" id="6706"/>
    <lineage>
        <taxon>Eukaryota</taxon>
        <taxon>Metazoa</taxon>
        <taxon>Ecdysozoa</taxon>
        <taxon>Arthropoda</taxon>
        <taxon>Crustacea</taxon>
        <taxon>Multicrustacea</taxon>
        <taxon>Malacostraca</taxon>
        <taxon>Eumalacostraca</taxon>
        <taxon>Eucarida</taxon>
        <taxon>Decapoda</taxon>
        <taxon>Pleocyemata</taxon>
        <taxon>Astacidea</taxon>
        <taxon>Nephropoidea</taxon>
        <taxon>Nephropidae</taxon>
        <taxon>Homarus</taxon>
    </lineage>
</organism>
<feature type="region of interest" description="Disordered" evidence="1">
    <location>
        <begin position="1"/>
        <end position="25"/>
    </location>
</feature>
<evidence type="ECO:0000313" key="2">
    <source>
        <dbReference type="EMBL" id="KAG7155100.1"/>
    </source>
</evidence>
<accession>A0A8J5JBK7</accession>
<evidence type="ECO:0000256" key="1">
    <source>
        <dbReference type="SAM" id="MobiDB-lite"/>
    </source>
</evidence>
<keyword evidence="3" id="KW-1185">Reference proteome</keyword>
<dbReference type="EMBL" id="JAHLQT010043233">
    <property type="protein sequence ID" value="KAG7155100.1"/>
    <property type="molecule type" value="Genomic_DNA"/>
</dbReference>
<dbReference type="Proteomes" id="UP000747542">
    <property type="component" value="Unassembled WGS sequence"/>
</dbReference>
<dbReference type="AlphaFoldDB" id="A0A8J5JBK7"/>
<evidence type="ECO:0000313" key="3">
    <source>
        <dbReference type="Proteomes" id="UP000747542"/>
    </source>
</evidence>
<sequence length="69" mass="7919">MMSAGVGYSNHKARRPHFRVTTPQEDEHIRQAAEENPFTNAVAIRDELQLNVFNEAVWRRLHEGGTHHG</sequence>
<gene>
    <name evidence="2" type="ORF">Hamer_G015708</name>
</gene>
<protein>
    <submittedName>
        <fullName evidence="2">Uncharacterized protein</fullName>
    </submittedName>
</protein>
<comment type="caution">
    <text evidence="2">The sequence shown here is derived from an EMBL/GenBank/DDBJ whole genome shotgun (WGS) entry which is preliminary data.</text>
</comment>
<proteinExistence type="predicted"/>
<name>A0A8J5JBK7_HOMAM</name>
<reference evidence="2" key="1">
    <citation type="journal article" date="2021" name="Sci. Adv.">
        <title>The American lobster genome reveals insights on longevity, neural, and immune adaptations.</title>
        <authorList>
            <person name="Polinski J.M."/>
            <person name="Zimin A.V."/>
            <person name="Clark K.F."/>
            <person name="Kohn A.B."/>
            <person name="Sadowski N."/>
            <person name="Timp W."/>
            <person name="Ptitsyn A."/>
            <person name="Khanna P."/>
            <person name="Romanova D.Y."/>
            <person name="Williams P."/>
            <person name="Greenwood S.J."/>
            <person name="Moroz L.L."/>
            <person name="Walt D.R."/>
            <person name="Bodnar A.G."/>
        </authorList>
    </citation>
    <scope>NUCLEOTIDE SEQUENCE</scope>
    <source>
        <strain evidence="2">GMGI-L3</strain>
    </source>
</reference>